<comment type="caution">
    <text evidence="2">The sequence shown here is derived from an EMBL/GenBank/DDBJ whole genome shotgun (WGS) entry which is preliminary data.</text>
</comment>
<keyword evidence="3" id="KW-1185">Reference proteome</keyword>
<name>A0A8S1CYZ5_9INSE</name>
<protein>
    <submittedName>
        <fullName evidence="2">Uncharacterized protein</fullName>
    </submittedName>
</protein>
<evidence type="ECO:0000313" key="2">
    <source>
        <dbReference type="EMBL" id="CAB3375114.1"/>
    </source>
</evidence>
<dbReference type="EMBL" id="CADEPI010000108">
    <property type="protein sequence ID" value="CAB3375114.1"/>
    <property type="molecule type" value="Genomic_DNA"/>
</dbReference>
<accession>A0A8S1CYZ5</accession>
<feature type="chain" id="PRO_5035941049" evidence="1">
    <location>
        <begin position="18"/>
        <end position="84"/>
    </location>
</feature>
<reference evidence="2 3" key="1">
    <citation type="submission" date="2020-04" db="EMBL/GenBank/DDBJ databases">
        <authorList>
            <person name="Alioto T."/>
            <person name="Alioto T."/>
            <person name="Gomez Garrido J."/>
        </authorList>
    </citation>
    <scope>NUCLEOTIDE SEQUENCE [LARGE SCALE GENOMIC DNA]</scope>
</reference>
<organism evidence="2 3">
    <name type="scientific">Cloeon dipterum</name>
    <dbReference type="NCBI Taxonomy" id="197152"/>
    <lineage>
        <taxon>Eukaryota</taxon>
        <taxon>Metazoa</taxon>
        <taxon>Ecdysozoa</taxon>
        <taxon>Arthropoda</taxon>
        <taxon>Hexapoda</taxon>
        <taxon>Insecta</taxon>
        <taxon>Pterygota</taxon>
        <taxon>Palaeoptera</taxon>
        <taxon>Ephemeroptera</taxon>
        <taxon>Pisciforma</taxon>
        <taxon>Baetidae</taxon>
        <taxon>Cloeon</taxon>
    </lineage>
</organism>
<gene>
    <name evidence="2" type="ORF">CLODIP_2_CD12930</name>
</gene>
<proteinExistence type="predicted"/>
<keyword evidence="1" id="KW-0732">Signal</keyword>
<dbReference type="AlphaFoldDB" id="A0A8S1CYZ5"/>
<feature type="signal peptide" evidence="1">
    <location>
        <begin position="1"/>
        <end position="17"/>
    </location>
</feature>
<evidence type="ECO:0000256" key="1">
    <source>
        <dbReference type="SAM" id="SignalP"/>
    </source>
</evidence>
<sequence length="84" mass="8568">MFKTILALFALVAVAQCGVPLAARFAAVAPFATSYNAHAVTHSVAAAPVAAPIVAPAAYSALPYTAALPYAAYPYHTAAYTTLL</sequence>
<dbReference type="Proteomes" id="UP000494165">
    <property type="component" value="Unassembled WGS sequence"/>
</dbReference>
<evidence type="ECO:0000313" key="3">
    <source>
        <dbReference type="Proteomes" id="UP000494165"/>
    </source>
</evidence>